<dbReference type="InterPro" id="IPR025661">
    <property type="entry name" value="Pept_asp_AS"/>
</dbReference>
<keyword evidence="5" id="KW-0788">Thiol protease</keyword>
<organism evidence="10 11">
    <name type="scientific">Acanthaster planci</name>
    <name type="common">Crown-of-thorns starfish</name>
    <dbReference type="NCBI Taxonomy" id="133434"/>
    <lineage>
        <taxon>Eukaryota</taxon>
        <taxon>Metazoa</taxon>
        <taxon>Echinodermata</taxon>
        <taxon>Eleutherozoa</taxon>
        <taxon>Asterozoa</taxon>
        <taxon>Asteroidea</taxon>
        <taxon>Valvatacea</taxon>
        <taxon>Valvatida</taxon>
        <taxon>Acanthasteridae</taxon>
        <taxon>Acanthaster</taxon>
    </lineage>
</organism>
<evidence type="ECO:0000259" key="9">
    <source>
        <dbReference type="SMART" id="SM00645"/>
    </source>
</evidence>
<protein>
    <submittedName>
        <fullName evidence="11">Cathepsin B-like</fullName>
    </submittedName>
</protein>
<dbReference type="Proteomes" id="UP000694845">
    <property type="component" value="Unplaced"/>
</dbReference>
<keyword evidence="6" id="KW-0865">Zymogen</keyword>
<evidence type="ECO:0000256" key="6">
    <source>
        <dbReference type="ARBA" id="ARBA00023145"/>
    </source>
</evidence>
<dbReference type="KEGG" id="aplc:110975330"/>
<keyword evidence="2" id="KW-0645">Protease</keyword>
<sequence length="341" mass="37705">MKCFLVGLFGLVTLTSALPLTSLQQDFAEYFADLINRINALNATWKAGPNFAGETVQSVLDRIGPAEVDFPPPEEKPSLPAVVHDVDIPKEFDARKNWPQCPSIGRISDQGRCRSYWAFAAVGMIDDRFCISQGVHVNISAEDALSCSEDMQKNGCAGGRPSIALDSWSKQGLVTGGAFNSNAGCRPYPYKPCDHHEKGTYGPCTAPPSLTFCDKICRAGYPKEYNQDKHYGSVYSVDHSEESIQKEIMTNGSVTTYIVVYQDFPIYRSGVYRHTSDKAIGRSALKILGWGDEGDQKYWLCANSWNTEWGDKGFIKILRGINECQIEETVMAGTPQKPGTW</sequence>
<dbReference type="AlphaFoldDB" id="A0A8B7XTT7"/>
<dbReference type="PROSITE" id="PS00640">
    <property type="entry name" value="THIOL_PROTEASE_ASN"/>
    <property type="match status" value="1"/>
</dbReference>
<dbReference type="InterPro" id="IPR000668">
    <property type="entry name" value="Peptidase_C1A_C"/>
</dbReference>
<keyword evidence="10" id="KW-1185">Reference proteome</keyword>
<evidence type="ECO:0000256" key="3">
    <source>
        <dbReference type="ARBA" id="ARBA00022729"/>
    </source>
</evidence>
<keyword evidence="4" id="KW-0378">Hydrolase</keyword>
<dbReference type="GO" id="GO:0008234">
    <property type="term" value="F:cysteine-type peptidase activity"/>
    <property type="evidence" value="ECO:0007669"/>
    <property type="project" value="UniProtKB-KW"/>
</dbReference>
<proteinExistence type="inferred from homology"/>
<feature type="signal peptide" evidence="8">
    <location>
        <begin position="1"/>
        <end position="17"/>
    </location>
</feature>
<reference evidence="11" key="1">
    <citation type="submission" date="2025-08" db="UniProtKB">
        <authorList>
            <consortium name="RefSeq"/>
        </authorList>
    </citation>
    <scope>IDENTIFICATION</scope>
</reference>
<comment type="similarity">
    <text evidence="1">Belongs to the peptidase C1 family.</text>
</comment>
<evidence type="ECO:0000313" key="10">
    <source>
        <dbReference type="Proteomes" id="UP000694845"/>
    </source>
</evidence>
<keyword evidence="7" id="KW-1015">Disulfide bond</keyword>
<feature type="domain" description="Peptidase C1A papain C-terminal" evidence="9">
    <location>
        <begin position="88"/>
        <end position="334"/>
    </location>
</feature>
<dbReference type="OMA" id="WRNWGEN"/>
<keyword evidence="3 8" id="KW-0732">Signal</keyword>
<evidence type="ECO:0000256" key="2">
    <source>
        <dbReference type="ARBA" id="ARBA00022670"/>
    </source>
</evidence>
<dbReference type="InterPro" id="IPR013128">
    <property type="entry name" value="Peptidase_C1A"/>
</dbReference>
<name>A0A8B7XTT7_ACAPL</name>
<evidence type="ECO:0000256" key="4">
    <source>
        <dbReference type="ARBA" id="ARBA00022801"/>
    </source>
</evidence>
<evidence type="ECO:0000256" key="7">
    <source>
        <dbReference type="ARBA" id="ARBA00023157"/>
    </source>
</evidence>
<dbReference type="OrthoDB" id="640249at2759"/>
<dbReference type="InterPro" id="IPR038765">
    <property type="entry name" value="Papain-like_cys_pep_sf"/>
</dbReference>
<evidence type="ECO:0000256" key="1">
    <source>
        <dbReference type="ARBA" id="ARBA00008455"/>
    </source>
</evidence>
<evidence type="ECO:0000313" key="11">
    <source>
        <dbReference type="RefSeq" id="XP_022083420.1"/>
    </source>
</evidence>
<dbReference type="GO" id="GO:0006508">
    <property type="term" value="P:proteolysis"/>
    <property type="evidence" value="ECO:0007669"/>
    <property type="project" value="UniProtKB-KW"/>
</dbReference>
<accession>A0A8B7XTT7</accession>
<dbReference type="CDD" id="cd02620">
    <property type="entry name" value="Peptidase_C1A_CathepsinB"/>
    <property type="match status" value="1"/>
</dbReference>
<dbReference type="GeneID" id="110975330"/>
<dbReference type="Gene3D" id="3.90.70.10">
    <property type="entry name" value="Cysteine proteinases"/>
    <property type="match status" value="1"/>
</dbReference>
<dbReference type="FunFam" id="3.90.70.10:FF:000031">
    <property type="entry name" value="Cathepsin B"/>
    <property type="match status" value="1"/>
</dbReference>
<dbReference type="Pfam" id="PF00112">
    <property type="entry name" value="Peptidase_C1"/>
    <property type="match status" value="1"/>
</dbReference>
<dbReference type="SUPFAM" id="SSF54001">
    <property type="entry name" value="Cysteine proteinases"/>
    <property type="match status" value="1"/>
</dbReference>
<evidence type="ECO:0000256" key="8">
    <source>
        <dbReference type="SAM" id="SignalP"/>
    </source>
</evidence>
<feature type="chain" id="PRO_5034234432" evidence="8">
    <location>
        <begin position="18"/>
        <end position="341"/>
    </location>
</feature>
<gene>
    <name evidence="11" type="primary">LOC110975330</name>
</gene>
<dbReference type="RefSeq" id="XP_022083420.1">
    <property type="nucleotide sequence ID" value="XM_022227728.1"/>
</dbReference>
<dbReference type="SMART" id="SM00645">
    <property type="entry name" value="Pept_C1"/>
    <property type="match status" value="1"/>
</dbReference>
<evidence type="ECO:0000256" key="5">
    <source>
        <dbReference type="ARBA" id="ARBA00022807"/>
    </source>
</evidence>
<dbReference type="PANTHER" id="PTHR12411">
    <property type="entry name" value="CYSTEINE PROTEASE FAMILY C1-RELATED"/>
    <property type="match status" value="1"/>
</dbReference>